<dbReference type="Proteomes" id="UP000308671">
    <property type="component" value="Unassembled WGS sequence"/>
</dbReference>
<dbReference type="EMBL" id="PQXL01000108">
    <property type="protein sequence ID" value="THV51508.1"/>
    <property type="molecule type" value="Genomic_DNA"/>
</dbReference>
<gene>
    <name evidence="2" type="ORF">BGAL_0108g00040</name>
</gene>
<comment type="caution">
    <text evidence="2">The sequence shown here is derived from an EMBL/GenBank/DDBJ whole genome shotgun (WGS) entry which is preliminary data.</text>
</comment>
<accession>A0A4S8R1A0</accession>
<evidence type="ECO:0000256" key="1">
    <source>
        <dbReference type="SAM" id="MobiDB-lite"/>
    </source>
</evidence>
<proteinExistence type="predicted"/>
<dbReference type="AlphaFoldDB" id="A0A4S8R1A0"/>
<name>A0A4S8R1A0_9HELO</name>
<dbReference type="OrthoDB" id="3522611at2759"/>
<protein>
    <submittedName>
        <fullName evidence="2">Uncharacterized protein</fullName>
    </submittedName>
</protein>
<organism evidence="2 3">
    <name type="scientific">Botrytis galanthina</name>
    <dbReference type="NCBI Taxonomy" id="278940"/>
    <lineage>
        <taxon>Eukaryota</taxon>
        <taxon>Fungi</taxon>
        <taxon>Dikarya</taxon>
        <taxon>Ascomycota</taxon>
        <taxon>Pezizomycotina</taxon>
        <taxon>Leotiomycetes</taxon>
        <taxon>Helotiales</taxon>
        <taxon>Sclerotiniaceae</taxon>
        <taxon>Botrytis</taxon>
    </lineage>
</organism>
<sequence>MKQAAPIRDVGNQLLIETLAPGTINFSIHARDERHITLDESDSLRADRPGLERYQLNPNAAIGGHSYDFAELYLEHSEWQEQAKKVNRLLNEYTWQTTNLREDPELMHETHALIKLVESLMRERDDRGVKFEIALHARKLADEKDAELRESNSTSSDTPVEEGPRTNITTADMVEWFETISQLWEEDRQTVASIHDAYHAVRNGKYPNIREALEDAASL</sequence>
<reference evidence="2 3" key="1">
    <citation type="submission" date="2017-12" db="EMBL/GenBank/DDBJ databases">
        <title>Comparative genomics of Botrytis spp.</title>
        <authorList>
            <person name="Valero-Jimenez C.A."/>
            <person name="Tapia P."/>
            <person name="Veloso J."/>
            <person name="Silva-Moreno E."/>
            <person name="Staats M."/>
            <person name="Valdes J.H."/>
            <person name="Van Kan J.A.L."/>
        </authorList>
    </citation>
    <scope>NUCLEOTIDE SEQUENCE [LARGE SCALE GENOMIC DNA]</scope>
    <source>
        <strain evidence="2 3">MUCL435</strain>
    </source>
</reference>
<evidence type="ECO:0000313" key="3">
    <source>
        <dbReference type="Proteomes" id="UP000308671"/>
    </source>
</evidence>
<evidence type="ECO:0000313" key="2">
    <source>
        <dbReference type="EMBL" id="THV51508.1"/>
    </source>
</evidence>
<keyword evidence="3" id="KW-1185">Reference proteome</keyword>
<feature type="region of interest" description="Disordered" evidence="1">
    <location>
        <begin position="143"/>
        <end position="168"/>
    </location>
</feature>